<protein>
    <submittedName>
        <fullName evidence="1">Uncharacterized protein</fullName>
    </submittedName>
</protein>
<accession>A0ABU8ZM34</accession>
<reference evidence="1 2" key="1">
    <citation type="submission" date="2024-02" db="EMBL/GenBank/DDBJ databases">
        <title>Bifidobacterium honeyensis sp. nov., isolated from the comb honey.</title>
        <authorList>
            <person name="Liu W."/>
            <person name="Li Y."/>
        </authorList>
    </citation>
    <scope>NUCLEOTIDE SEQUENCE [LARGE SCALE GENOMIC DNA]</scope>
    <source>
        <strain evidence="1 2">IMAU50988</strain>
    </source>
</reference>
<keyword evidence="2" id="KW-1185">Reference proteome</keyword>
<gene>
    <name evidence="1" type="ORF">V8P97_02255</name>
</gene>
<evidence type="ECO:0000313" key="2">
    <source>
        <dbReference type="Proteomes" id="UP001373159"/>
    </source>
</evidence>
<evidence type="ECO:0000313" key="1">
    <source>
        <dbReference type="EMBL" id="MEK0306293.1"/>
    </source>
</evidence>
<proteinExistence type="predicted"/>
<dbReference type="RefSeq" id="WP_340468810.1">
    <property type="nucleotide sequence ID" value="NZ_JBANBB010000001.1"/>
</dbReference>
<dbReference type="Proteomes" id="UP001373159">
    <property type="component" value="Unassembled WGS sequence"/>
</dbReference>
<organism evidence="1 2">
    <name type="scientific">Bifidobacterium favimelis</name>
    <dbReference type="NCBI Taxonomy" id="3122979"/>
    <lineage>
        <taxon>Bacteria</taxon>
        <taxon>Bacillati</taxon>
        <taxon>Actinomycetota</taxon>
        <taxon>Actinomycetes</taxon>
        <taxon>Bifidobacteriales</taxon>
        <taxon>Bifidobacteriaceae</taxon>
        <taxon>Bifidobacterium</taxon>
    </lineage>
</organism>
<comment type="caution">
    <text evidence="1">The sequence shown here is derived from an EMBL/GenBank/DDBJ whole genome shotgun (WGS) entry which is preliminary data.</text>
</comment>
<sequence>MQLSADEKILYLLDRIKACDRTLVASTDPCKKQEEEGGVGR</sequence>
<name>A0ABU8ZM34_9BIFI</name>
<dbReference type="EMBL" id="JBANBB010000001">
    <property type="protein sequence ID" value="MEK0306293.1"/>
    <property type="molecule type" value="Genomic_DNA"/>
</dbReference>